<dbReference type="Pfam" id="PF01471">
    <property type="entry name" value="PG_binding_1"/>
    <property type="match status" value="1"/>
</dbReference>
<evidence type="ECO:0000256" key="2">
    <source>
        <dbReference type="ARBA" id="ARBA00022670"/>
    </source>
</evidence>
<evidence type="ECO:0000313" key="12">
    <source>
        <dbReference type="Proteomes" id="UP000683360"/>
    </source>
</evidence>
<feature type="binding site" evidence="8">
    <location>
        <position position="158"/>
    </location>
    <ligand>
        <name>Ca(2+)</name>
        <dbReference type="ChEBI" id="CHEBI:29108"/>
        <label>3</label>
    </ligand>
</feature>
<feature type="binding site" evidence="8">
    <location>
        <position position="161"/>
    </location>
    <ligand>
        <name>Ca(2+)</name>
        <dbReference type="ChEBI" id="CHEBI:29108"/>
        <label>1</label>
    </ligand>
</feature>
<evidence type="ECO:0000256" key="8">
    <source>
        <dbReference type="PIRSR" id="PIRSR621190-2"/>
    </source>
</evidence>
<comment type="caution">
    <text evidence="11">The sequence shown here is derived from an EMBL/GenBank/DDBJ whole genome shotgun (WGS) entry which is preliminary data.</text>
</comment>
<keyword evidence="6" id="KW-0482">Metalloprotease</keyword>
<feature type="binding site" evidence="8">
    <location>
        <position position="121"/>
    </location>
    <ligand>
        <name>Ca(2+)</name>
        <dbReference type="ChEBI" id="CHEBI:29108"/>
        <label>2</label>
    </ligand>
</feature>
<keyword evidence="8" id="KW-0106">Calcium</keyword>
<dbReference type="EMBL" id="CAJPWZ010001055">
    <property type="protein sequence ID" value="CAG2206610.1"/>
    <property type="molecule type" value="Genomic_DNA"/>
</dbReference>
<feature type="binding site" evidence="8">
    <location>
        <position position="305"/>
    </location>
    <ligand>
        <name>Ca(2+)</name>
        <dbReference type="ChEBI" id="CHEBI:29108"/>
        <label>4</label>
    </ligand>
</feature>
<feature type="domain" description="Peptidase metallopeptidase" evidence="10">
    <location>
        <begin position="67"/>
        <end position="224"/>
    </location>
</feature>
<dbReference type="GO" id="GO:0004222">
    <property type="term" value="F:metalloendopeptidase activity"/>
    <property type="evidence" value="ECO:0007669"/>
    <property type="project" value="InterPro"/>
</dbReference>
<dbReference type="InterPro" id="IPR024079">
    <property type="entry name" value="MetalloPept_cat_dom_sf"/>
</dbReference>
<keyword evidence="5 7" id="KW-0862">Zinc</keyword>
<comment type="cofactor">
    <cofactor evidence="8">
        <name>Ca(2+)</name>
        <dbReference type="ChEBI" id="CHEBI:29108"/>
    </cofactor>
    <text evidence="8">Can bind about 5 Ca(2+) ions per subunit.</text>
</comment>
<feature type="binding site" evidence="7">
    <location>
        <position position="188"/>
    </location>
    <ligand>
        <name>Zn(2+)</name>
        <dbReference type="ChEBI" id="CHEBI:29105"/>
        <label>2</label>
        <note>catalytic</note>
    </ligand>
</feature>
<dbReference type="OrthoDB" id="406838at2759"/>
<proteinExistence type="inferred from homology"/>
<feature type="binding site" evidence="7">
    <location>
        <position position="178"/>
    </location>
    <ligand>
        <name>Zn(2+)</name>
        <dbReference type="ChEBI" id="CHEBI:29105"/>
        <label>2</label>
        <note>catalytic</note>
    </ligand>
</feature>
<evidence type="ECO:0000256" key="9">
    <source>
        <dbReference type="PROSITE-ProRule" id="PRU01011"/>
    </source>
</evidence>
<feature type="binding site" evidence="8">
    <location>
        <position position="161"/>
    </location>
    <ligand>
        <name>Ca(2+)</name>
        <dbReference type="ChEBI" id="CHEBI:29108"/>
        <label>3</label>
    </ligand>
</feature>
<keyword evidence="2" id="KW-0645">Protease</keyword>
<dbReference type="PANTHER" id="PTHR10201:SF323">
    <property type="entry name" value="MATRIX METALLOPROTEINASE-21"/>
    <property type="match status" value="1"/>
</dbReference>
<keyword evidence="3 7" id="KW-0479">Metal-binding</keyword>
<feature type="binding site" evidence="8">
    <location>
        <position position="396"/>
    </location>
    <ligand>
        <name>Ca(2+)</name>
        <dbReference type="ChEBI" id="CHEBI:29108"/>
        <label>4</label>
    </ligand>
</feature>
<evidence type="ECO:0000313" key="11">
    <source>
        <dbReference type="EMBL" id="CAG2206610.1"/>
    </source>
</evidence>
<dbReference type="GO" id="GO:0030198">
    <property type="term" value="P:extracellular matrix organization"/>
    <property type="evidence" value="ECO:0007669"/>
    <property type="project" value="TreeGrafter"/>
</dbReference>
<dbReference type="GO" id="GO:0008270">
    <property type="term" value="F:zinc ion binding"/>
    <property type="evidence" value="ECO:0007669"/>
    <property type="project" value="InterPro"/>
</dbReference>
<dbReference type="Pfam" id="PF00413">
    <property type="entry name" value="Peptidase_M10"/>
    <property type="match status" value="1"/>
</dbReference>
<dbReference type="AlphaFoldDB" id="A0A8S3RI14"/>
<dbReference type="SMART" id="SM00235">
    <property type="entry name" value="ZnMc"/>
    <property type="match status" value="1"/>
</dbReference>
<evidence type="ECO:0000256" key="4">
    <source>
        <dbReference type="ARBA" id="ARBA00022801"/>
    </source>
</evidence>
<dbReference type="CDD" id="cd04278">
    <property type="entry name" value="ZnMc_MMP"/>
    <property type="match status" value="1"/>
</dbReference>
<name>A0A8S3RI14_MYTED</name>
<dbReference type="InterPro" id="IPR002477">
    <property type="entry name" value="Peptidoglycan-bd-like"/>
</dbReference>
<dbReference type="PANTHER" id="PTHR10201">
    <property type="entry name" value="MATRIX METALLOPROTEINASE"/>
    <property type="match status" value="1"/>
</dbReference>
<dbReference type="PIRSF" id="PIRSF001191">
    <property type="entry name" value="Peptidase_M10A_matrix"/>
    <property type="match status" value="1"/>
</dbReference>
<dbReference type="SUPFAM" id="SSF55486">
    <property type="entry name" value="Metalloproteases ('zincins'), catalytic domain"/>
    <property type="match status" value="1"/>
</dbReference>
<gene>
    <name evidence="11" type="ORF">MEDL_20916</name>
</gene>
<dbReference type="Gene3D" id="2.110.10.10">
    <property type="entry name" value="Hemopexin-like domain"/>
    <property type="match status" value="1"/>
</dbReference>
<dbReference type="GO" id="GO:0031012">
    <property type="term" value="C:extracellular matrix"/>
    <property type="evidence" value="ECO:0007669"/>
    <property type="project" value="InterPro"/>
</dbReference>
<dbReference type="InterPro" id="IPR018487">
    <property type="entry name" value="Hemopexin-like_repeat"/>
</dbReference>
<feature type="binding site" evidence="8">
    <location>
        <position position="139"/>
    </location>
    <ligand>
        <name>Ca(2+)</name>
        <dbReference type="ChEBI" id="CHEBI:29108"/>
        <label>3</label>
    </ligand>
</feature>
<evidence type="ECO:0000256" key="6">
    <source>
        <dbReference type="ARBA" id="ARBA00023049"/>
    </source>
</evidence>
<dbReference type="InterPro" id="IPR033739">
    <property type="entry name" value="M10A_MMP"/>
</dbReference>
<feature type="binding site" evidence="8">
    <location>
        <position position="156"/>
    </location>
    <ligand>
        <name>Zn(2+)</name>
        <dbReference type="ChEBI" id="CHEBI:29105"/>
        <label>1</label>
    </ligand>
</feature>
<feature type="binding site" evidence="8">
    <location>
        <position position="349"/>
    </location>
    <ligand>
        <name>Ca(2+)</name>
        <dbReference type="ChEBI" id="CHEBI:29108"/>
        <label>5</label>
    </ligand>
</feature>
<dbReference type="PROSITE" id="PS51642">
    <property type="entry name" value="HEMOPEXIN_2"/>
    <property type="match status" value="2"/>
</dbReference>
<feature type="repeat" description="Hemopexin" evidence="9">
    <location>
        <begin position="301"/>
        <end position="346"/>
    </location>
</feature>
<sequence length="447" mass="48916">MPRLRSLKTSNTSDESTSYALRTFQEYNHLPVTGELDDKTVKLMNTPRCGMQDKPTPHGMPLAFSAGNGDWGKKVLTYKISKSSTKVTADTIRSTIASSVAVWTSVADITITEVTGAATADIDIRFEFGAHGDGFPFDGPGGIVTHAWYPPDGRLHFDDAEAWDVGGNGAELFPICAHAVGHILGLGHSNVPGSMMYPWDPATGNPAAVLSPDDLAGIQSSFGTTPDPVTQNLLDANDLQSRPAGLVGKPAVCYMSFQAATKSPAMDMTIAFVEDVYVLVIDDDVGLRRITRTESIFSGIFYNPDAAFTNPKTSYTYFIKGKYVYEFDYNLDPVSRNMITEDFPEDPHAAFARSENEIYIFGATKVWKFDLQTKSVVPGSESLIKDAFRGVPDDIDAAIYDKPNTVYFFKELSYYVYDLETNSVTEGGPEYDAPATFLQDKCISDDQ</sequence>
<feature type="binding site" evidence="7">
    <location>
        <position position="182"/>
    </location>
    <ligand>
        <name>Zn(2+)</name>
        <dbReference type="ChEBI" id="CHEBI:29105"/>
        <label>2</label>
        <note>catalytic</note>
    </ligand>
</feature>
<dbReference type="SUPFAM" id="SSF47090">
    <property type="entry name" value="PGBD-like"/>
    <property type="match status" value="1"/>
</dbReference>
<feature type="binding site" evidence="8">
    <location>
        <position position="138"/>
    </location>
    <ligand>
        <name>Ca(2+)</name>
        <dbReference type="ChEBI" id="CHEBI:29108"/>
        <label>3</label>
    </ligand>
</feature>
<keyword evidence="12" id="KW-1185">Reference proteome</keyword>
<dbReference type="InterPro" id="IPR001818">
    <property type="entry name" value="Pept_M10_metallopeptidase"/>
</dbReference>
<dbReference type="InterPro" id="IPR006026">
    <property type="entry name" value="Peptidase_Metallo"/>
</dbReference>
<dbReference type="SMART" id="SM00120">
    <property type="entry name" value="HX"/>
    <property type="match status" value="3"/>
</dbReference>
<feature type="binding site" evidence="8">
    <location>
        <position position="131"/>
    </location>
    <ligand>
        <name>Zn(2+)</name>
        <dbReference type="ChEBI" id="CHEBI:29105"/>
        <label>1</label>
    </ligand>
</feature>
<dbReference type="InterPro" id="IPR021190">
    <property type="entry name" value="Pept_M10A"/>
</dbReference>
<comment type="similarity">
    <text evidence="1">Belongs to the peptidase M10A family.</text>
</comment>
<dbReference type="PRINTS" id="PR00138">
    <property type="entry name" value="MATRIXIN"/>
</dbReference>
<dbReference type="GO" id="GO:0030574">
    <property type="term" value="P:collagen catabolic process"/>
    <property type="evidence" value="ECO:0007669"/>
    <property type="project" value="TreeGrafter"/>
</dbReference>
<dbReference type="Gene3D" id="3.40.390.10">
    <property type="entry name" value="Collagenase (Catalytic Domain)"/>
    <property type="match status" value="1"/>
</dbReference>
<dbReference type="SUPFAM" id="SSF50923">
    <property type="entry name" value="Hemopexin-like domain"/>
    <property type="match status" value="1"/>
</dbReference>
<evidence type="ECO:0000256" key="3">
    <source>
        <dbReference type="ARBA" id="ARBA00022723"/>
    </source>
</evidence>
<accession>A0A8S3RI14</accession>
<evidence type="ECO:0000259" key="10">
    <source>
        <dbReference type="SMART" id="SM00235"/>
    </source>
</evidence>
<keyword evidence="4 11" id="KW-0378">Hydrolase</keyword>
<dbReference type="EC" id="3.4.24.80" evidence="11"/>
<feature type="binding site" evidence="8">
    <location>
        <position position="146"/>
    </location>
    <ligand>
        <name>Zn(2+)</name>
        <dbReference type="ChEBI" id="CHEBI:29105"/>
        <label>1</label>
    </ligand>
</feature>
<evidence type="ECO:0000256" key="5">
    <source>
        <dbReference type="ARBA" id="ARBA00022833"/>
    </source>
</evidence>
<organism evidence="11 12">
    <name type="scientific">Mytilus edulis</name>
    <name type="common">Blue mussel</name>
    <dbReference type="NCBI Taxonomy" id="6550"/>
    <lineage>
        <taxon>Eukaryota</taxon>
        <taxon>Metazoa</taxon>
        <taxon>Spiralia</taxon>
        <taxon>Lophotrochozoa</taxon>
        <taxon>Mollusca</taxon>
        <taxon>Bivalvia</taxon>
        <taxon>Autobranchia</taxon>
        <taxon>Pteriomorphia</taxon>
        <taxon>Mytilida</taxon>
        <taxon>Mytiloidea</taxon>
        <taxon>Mytilidae</taxon>
        <taxon>Mytilinae</taxon>
        <taxon>Mytilus</taxon>
    </lineage>
</organism>
<comment type="cofactor">
    <cofactor evidence="8">
        <name>Zn(2+)</name>
        <dbReference type="ChEBI" id="CHEBI:29105"/>
    </cofactor>
    <text evidence="8">Binds 2 Zn(2+) ions per subunit.</text>
</comment>
<dbReference type="Proteomes" id="UP000683360">
    <property type="component" value="Unassembled WGS sequence"/>
</dbReference>
<evidence type="ECO:0000256" key="7">
    <source>
        <dbReference type="PIRSR" id="PIRSR001191-2"/>
    </source>
</evidence>
<dbReference type="InterPro" id="IPR036375">
    <property type="entry name" value="Hemopexin-like_dom_sf"/>
</dbReference>
<reference evidence="11" key="1">
    <citation type="submission" date="2021-03" db="EMBL/GenBank/DDBJ databases">
        <authorList>
            <person name="Bekaert M."/>
        </authorList>
    </citation>
    <scope>NUCLEOTIDE SEQUENCE</scope>
</reference>
<feature type="repeat" description="Hemopexin" evidence="9">
    <location>
        <begin position="392"/>
        <end position="439"/>
    </location>
</feature>
<dbReference type="GO" id="GO:0006508">
    <property type="term" value="P:proteolysis"/>
    <property type="evidence" value="ECO:0007669"/>
    <property type="project" value="UniProtKB-KW"/>
</dbReference>
<dbReference type="InterPro" id="IPR036365">
    <property type="entry name" value="PGBD-like_sf"/>
</dbReference>
<feature type="binding site" evidence="8">
    <location>
        <position position="307"/>
    </location>
    <ligand>
        <name>Ca(2+)</name>
        <dbReference type="ChEBI" id="CHEBI:29108"/>
        <label>5</label>
    </ligand>
</feature>
<feature type="binding site" evidence="8">
    <location>
        <position position="159"/>
    </location>
    <ligand>
        <name>Ca(2+)</name>
        <dbReference type="ChEBI" id="CHEBI:29108"/>
        <label>1</label>
    </ligand>
</feature>
<evidence type="ECO:0000256" key="1">
    <source>
        <dbReference type="ARBA" id="ARBA00010370"/>
    </source>
</evidence>
<feature type="binding site" evidence="8">
    <location>
        <position position="196"/>
    </location>
    <ligand>
        <name>Zn(2+)</name>
        <dbReference type="ChEBI" id="CHEBI:29105"/>
        <label>2</label>
        <note>catalytic</note>
    </ligand>
</feature>
<feature type="binding site" evidence="8">
    <location>
        <position position="133"/>
    </location>
    <ligand>
        <name>Zn(2+)</name>
        <dbReference type="ChEBI" id="CHEBI:29105"/>
        <label>1</label>
    </ligand>
</feature>
<feature type="binding site" description="in inhibited form" evidence="8">
    <location>
        <position position="49"/>
    </location>
    <ligand>
        <name>Zn(2+)</name>
        <dbReference type="ChEBI" id="CHEBI:29105"/>
        <label>2</label>
        <note>catalytic</note>
    </ligand>
</feature>
<protein>
    <submittedName>
        <fullName evidence="11">MMP14</fullName>
        <ecNumber evidence="11">3.4.24.80</ecNumber>
    </submittedName>
</protein>
<dbReference type="Pfam" id="PF00045">
    <property type="entry name" value="Hemopexin"/>
    <property type="match status" value="2"/>
</dbReference>